<dbReference type="KEGG" id="sutt:SUTMEG_16970"/>
<dbReference type="PROSITE" id="PS50931">
    <property type="entry name" value="HTH_LYSR"/>
    <property type="match status" value="1"/>
</dbReference>
<dbReference type="RefSeq" id="WP_120177371.1">
    <property type="nucleotide sequence ID" value="NZ_AP018786.1"/>
</dbReference>
<gene>
    <name evidence="6" type="ORF">SUTMEG_16970</name>
</gene>
<evidence type="ECO:0000256" key="3">
    <source>
        <dbReference type="ARBA" id="ARBA00023125"/>
    </source>
</evidence>
<dbReference type="EMBL" id="AP018786">
    <property type="protein sequence ID" value="BBF23806.1"/>
    <property type="molecule type" value="Genomic_DNA"/>
</dbReference>
<dbReference type="PANTHER" id="PTHR30118">
    <property type="entry name" value="HTH-TYPE TRANSCRIPTIONAL REGULATOR LEUO-RELATED"/>
    <property type="match status" value="1"/>
</dbReference>
<evidence type="ECO:0000256" key="4">
    <source>
        <dbReference type="ARBA" id="ARBA00023163"/>
    </source>
</evidence>
<dbReference type="SUPFAM" id="SSF46785">
    <property type="entry name" value="Winged helix' DNA-binding domain"/>
    <property type="match status" value="1"/>
</dbReference>
<sequence length="321" mass="36028">MAPTEPSAPDIGTDDLRFLLSLYETQSLTTSAAHLQLSMGAASRRLGRLRAAFGDELFVRSALLLMPTERMRALVPEIRRILLSVRELFANDTLDLATSQRSVKILSMDNGILTLLNDAIGHFYQSAPHATICVEPVDRGLFSKLREGDADMALFPVNDVPKDMRVLELYRTRRGILVRDGHPLLEVYAERGHLTLEDLARFRKVDISFSGAPRWGTASRIEAELTAGLQQTGFSMPYFLAVPYVVGQTDFTYTAPVITLQHFVRIPQFNLRMLPAPAELAEFAPRLIWHERTHTDPFLQWVRAIITDNCREAARQAGALL</sequence>
<evidence type="ECO:0000313" key="7">
    <source>
        <dbReference type="Proteomes" id="UP000271003"/>
    </source>
</evidence>
<dbReference type="CDD" id="cd08417">
    <property type="entry name" value="PBP2_Nitroaromatics_like"/>
    <property type="match status" value="1"/>
</dbReference>
<comment type="similarity">
    <text evidence="1">Belongs to the LysR transcriptional regulatory family.</text>
</comment>
<dbReference type="Proteomes" id="UP000271003">
    <property type="component" value="Chromosome"/>
</dbReference>
<dbReference type="InterPro" id="IPR000847">
    <property type="entry name" value="LysR_HTH_N"/>
</dbReference>
<accession>A0A2Z6IGD9</accession>
<dbReference type="PANTHER" id="PTHR30118:SF15">
    <property type="entry name" value="TRANSCRIPTIONAL REGULATORY PROTEIN"/>
    <property type="match status" value="1"/>
</dbReference>
<keyword evidence="3" id="KW-0238">DNA-binding</keyword>
<evidence type="ECO:0000256" key="1">
    <source>
        <dbReference type="ARBA" id="ARBA00009437"/>
    </source>
</evidence>
<proteinExistence type="inferred from homology"/>
<dbReference type="InterPro" id="IPR036388">
    <property type="entry name" value="WH-like_DNA-bd_sf"/>
</dbReference>
<name>A0A2Z6IGD9_9BURK</name>
<evidence type="ECO:0000259" key="5">
    <source>
        <dbReference type="PROSITE" id="PS50931"/>
    </source>
</evidence>
<keyword evidence="2" id="KW-0805">Transcription regulation</keyword>
<dbReference type="Gene3D" id="3.40.190.10">
    <property type="entry name" value="Periplasmic binding protein-like II"/>
    <property type="match status" value="2"/>
</dbReference>
<dbReference type="InterPro" id="IPR036390">
    <property type="entry name" value="WH_DNA-bd_sf"/>
</dbReference>
<dbReference type="GO" id="GO:0003677">
    <property type="term" value="F:DNA binding"/>
    <property type="evidence" value="ECO:0007669"/>
    <property type="project" value="UniProtKB-KW"/>
</dbReference>
<evidence type="ECO:0000256" key="2">
    <source>
        <dbReference type="ARBA" id="ARBA00023015"/>
    </source>
</evidence>
<dbReference type="InterPro" id="IPR037402">
    <property type="entry name" value="YidZ_PBP2"/>
</dbReference>
<evidence type="ECO:0000313" key="6">
    <source>
        <dbReference type="EMBL" id="BBF23806.1"/>
    </source>
</evidence>
<reference evidence="6 7" key="1">
    <citation type="journal article" date="2018" name="Int. J. Syst. Evol. Microbiol.">
        <title>Mesosutterella multiformis gen. nov., sp. nov., a member of the family Sutterellaceae and Sutterella megalosphaeroides sp. nov., isolated from human faeces.</title>
        <authorList>
            <person name="Sakamoto M."/>
            <person name="Ikeyama N."/>
            <person name="Kunihiro T."/>
            <person name="Iino T."/>
            <person name="Yuki M."/>
            <person name="Ohkuma M."/>
        </authorList>
    </citation>
    <scope>NUCLEOTIDE SEQUENCE [LARGE SCALE GENOMIC DNA]</scope>
    <source>
        <strain evidence="6 7">6FBBBH3</strain>
    </source>
</reference>
<protein>
    <submittedName>
        <fullName evidence="6">LysR family transcriptional regulator</fullName>
    </submittedName>
</protein>
<dbReference type="InterPro" id="IPR005119">
    <property type="entry name" value="LysR_subst-bd"/>
</dbReference>
<organism evidence="6 7">
    <name type="scientific">Sutterella megalosphaeroides</name>
    <dbReference type="NCBI Taxonomy" id="2494234"/>
    <lineage>
        <taxon>Bacteria</taxon>
        <taxon>Pseudomonadati</taxon>
        <taxon>Pseudomonadota</taxon>
        <taxon>Betaproteobacteria</taxon>
        <taxon>Burkholderiales</taxon>
        <taxon>Sutterellaceae</taxon>
        <taxon>Sutterella</taxon>
    </lineage>
</organism>
<dbReference type="GO" id="GO:0003700">
    <property type="term" value="F:DNA-binding transcription factor activity"/>
    <property type="evidence" value="ECO:0007669"/>
    <property type="project" value="InterPro"/>
</dbReference>
<dbReference type="Gene3D" id="1.10.10.10">
    <property type="entry name" value="Winged helix-like DNA-binding domain superfamily/Winged helix DNA-binding domain"/>
    <property type="match status" value="1"/>
</dbReference>
<dbReference type="OrthoDB" id="8583877at2"/>
<keyword evidence="4" id="KW-0804">Transcription</keyword>
<dbReference type="Pfam" id="PF03466">
    <property type="entry name" value="LysR_substrate"/>
    <property type="match status" value="1"/>
</dbReference>
<dbReference type="InterPro" id="IPR050389">
    <property type="entry name" value="LysR-type_TF"/>
</dbReference>
<dbReference type="Pfam" id="PF00126">
    <property type="entry name" value="HTH_1"/>
    <property type="match status" value="1"/>
</dbReference>
<dbReference type="AlphaFoldDB" id="A0A2Z6IGD9"/>
<feature type="domain" description="HTH lysR-type" evidence="5">
    <location>
        <begin position="11"/>
        <end position="68"/>
    </location>
</feature>
<keyword evidence="7" id="KW-1185">Reference proteome</keyword>
<dbReference type="SUPFAM" id="SSF53850">
    <property type="entry name" value="Periplasmic binding protein-like II"/>
    <property type="match status" value="1"/>
</dbReference>